<reference evidence="3 4" key="1">
    <citation type="submission" date="2021-04" db="EMBL/GenBank/DDBJ databases">
        <title>Chitinophaga sp. nov., isolated from the rhizosphere soil.</title>
        <authorList>
            <person name="He S."/>
        </authorList>
    </citation>
    <scope>NUCLEOTIDE SEQUENCE [LARGE SCALE GENOMIC DNA]</scope>
    <source>
        <strain evidence="3 4">2R12</strain>
    </source>
</reference>
<feature type="domain" description="Sialate O-acetylesterase" evidence="2">
    <location>
        <begin position="116"/>
        <end position="362"/>
    </location>
</feature>
<evidence type="ECO:0000256" key="1">
    <source>
        <dbReference type="ARBA" id="ARBA00022801"/>
    </source>
</evidence>
<dbReference type="InterPro" id="IPR036514">
    <property type="entry name" value="SGNH_hydro_sf"/>
</dbReference>
<keyword evidence="4" id="KW-1185">Reference proteome</keyword>
<dbReference type="EMBL" id="JAGTXB010000018">
    <property type="protein sequence ID" value="MBS0030994.1"/>
    <property type="molecule type" value="Genomic_DNA"/>
</dbReference>
<accession>A0ABS5J6Z3</accession>
<comment type="caution">
    <text evidence="3">The sequence shown here is derived from an EMBL/GenBank/DDBJ whole genome shotgun (WGS) entry which is preliminary data.</text>
</comment>
<sequence length="477" mass="51979">MGVRKRFTLSCTAVVGICISILLLTAVPAAANIRLPAIIGSNMVLQQQHRVKLWGWADPLEKVVVTTSWDRQSYPVTATGNARWEVSIQTPAAGGPYSITFAGKNKITLTNIMLGEVWICGGQSNMEMCGQWGLADIKAALPTAANNDIRFFHIPKTTATCPQDDVKASWTTCDSSTLNTFSAVAYFFGKKLQAKLHVAIGLVAASWGGTSAEVWTPDSIIQKDTILKTAAAAIAPSGMCPHTPGIAWNAMLAPITNYAAAGAIWYQGENNTSTAGTYARLFTKMIDAWRCAWQDTLPFYFVQIAPFNYREKNVGALLREAQWQSSRHLRTGMVVIMDLVNNVYDVHPANKHDVGARLADRALGDTYHIPGAPYENPSYQSAVVRQHKMLLSFDHAATGLTIQGKTIRELFIAGSDQVFYPAECSIKNNTLLVWSSEVKTPVAVRYAFSNTAIGNLFSNNGLPVGPFRTDGWPVATK</sequence>
<dbReference type="InterPro" id="IPR039329">
    <property type="entry name" value="SIAE"/>
</dbReference>
<dbReference type="Gene3D" id="3.40.50.1110">
    <property type="entry name" value="SGNH hydrolase"/>
    <property type="match status" value="1"/>
</dbReference>
<protein>
    <submittedName>
        <fullName evidence="3">Sialate O-acetylesterase</fullName>
    </submittedName>
</protein>
<dbReference type="Pfam" id="PF03629">
    <property type="entry name" value="SASA"/>
    <property type="match status" value="1"/>
</dbReference>
<name>A0ABS5J6Z3_9BACT</name>
<keyword evidence="1" id="KW-0378">Hydrolase</keyword>
<evidence type="ECO:0000259" key="2">
    <source>
        <dbReference type="Pfam" id="PF03629"/>
    </source>
</evidence>
<evidence type="ECO:0000313" key="4">
    <source>
        <dbReference type="Proteomes" id="UP000676386"/>
    </source>
</evidence>
<dbReference type="Proteomes" id="UP000676386">
    <property type="component" value="Unassembled WGS sequence"/>
</dbReference>
<proteinExistence type="predicted"/>
<dbReference type="RefSeq" id="WP_211976129.1">
    <property type="nucleotide sequence ID" value="NZ_CBFHAM010000025.1"/>
</dbReference>
<organism evidence="3 4">
    <name type="scientific">Chitinophaga hostae</name>
    <dbReference type="NCBI Taxonomy" id="2831022"/>
    <lineage>
        <taxon>Bacteria</taxon>
        <taxon>Pseudomonadati</taxon>
        <taxon>Bacteroidota</taxon>
        <taxon>Chitinophagia</taxon>
        <taxon>Chitinophagales</taxon>
        <taxon>Chitinophagaceae</taxon>
        <taxon>Chitinophaga</taxon>
    </lineage>
</organism>
<dbReference type="InterPro" id="IPR005181">
    <property type="entry name" value="SASA"/>
</dbReference>
<dbReference type="PANTHER" id="PTHR22901">
    <property type="entry name" value="SIALATE O-ACETYLESTERASE"/>
    <property type="match status" value="1"/>
</dbReference>
<dbReference type="PANTHER" id="PTHR22901:SF0">
    <property type="entry name" value="SIALATE O-ACETYLESTERASE"/>
    <property type="match status" value="1"/>
</dbReference>
<gene>
    <name evidence="3" type="ORF">KE626_26950</name>
</gene>
<evidence type="ECO:0000313" key="3">
    <source>
        <dbReference type="EMBL" id="MBS0030994.1"/>
    </source>
</evidence>
<dbReference type="SUPFAM" id="SSF52266">
    <property type="entry name" value="SGNH hydrolase"/>
    <property type="match status" value="1"/>
</dbReference>